<feature type="signal peptide" evidence="1">
    <location>
        <begin position="1"/>
        <end position="23"/>
    </location>
</feature>
<dbReference type="Pfam" id="PF00149">
    <property type="entry name" value="Metallophos"/>
    <property type="match status" value="1"/>
</dbReference>
<dbReference type="SUPFAM" id="SSF56300">
    <property type="entry name" value="Metallo-dependent phosphatases"/>
    <property type="match status" value="1"/>
</dbReference>
<dbReference type="PANTHER" id="PTHR46546">
    <property type="entry name" value="SHEWANELLA-LIKE PROTEIN PHOSPHATASE 1"/>
    <property type="match status" value="1"/>
</dbReference>
<feature type="chain" id="PRO_5003468355" description="Calcineurin-like phosphoesterase domain-containing protein" evidence="1">
    <location>
        <begin position="24"/>
        <end position="403"/>
    </location>
</feature>
<dbReference type="GO" id="GO:0016787">
    <property type="term" value="F:hydrolase activity"/>
    <property type="evidence" value="ECO:0007669"/>
    <property type="project" value="InterPro"/>
</dbReference>
<dbReference type="OrthoDB" id="5976022at2759"/>
<evidence type="ECO:0000313" key="3">
    <source>
        <dbReference type="EMBL" id="CCA68799.1"/>
    </source>
</evidence>
<protein>
    <recommendedName>
        <fullName evidence="2">Calcineurin-like phosphoesterase domain-containing protein</fullName>
    </recommendedName>
</protein>
<dbReference type="OMA" id="NEVLWFM"/>
<reference evidence="3 4" key="1">
    <citation type="journal article" date="2011" name="PLoS Pathog.">
        <title>Endophytic Life Strategies Decoded by Genome and Transcriptome Analyses of the Mutualistic Root Symbiont Piriformospora indica.</title>
        <authorList>
            <person name="Zuccaro A."/>
            <person name="Lahrmann U."/>
            <person name="Guldener U."/>
            <person name="Langen G."/>
            <person name="Pfiffi S."/>
            <person name="Biedenkopf D."/>
            <person name="Wong P."/>
            <person name="Samans B."/>
            <person name="Grimm C."/>
            <person name="Basiewicz M."/>
            <person name="Murat C."/>
            <person name="Martin F."/>
            <person name="Kogel K.H."/>
        </authorList>
    </citation>
    <scope>NUCLEOTIDE SEQUENCE [LARGE SCALE GENOMIC DNA]</scope>
    <source>
        <strain evidence="3 4">DSM 11827</strain>
    </source>
</reference>
<dbReference type="InterPro" id="IPR029052">
    <property type="entry name" value="Metallo-depent_PP-like"/>
</dbReference>
<dbReference type="AlphaFoldDB" id="G4TBW2"/>
<organism evidence="3 4">
    <name type="scientific">Serendipita indica (strain DSM 11827)</name>
    <name type="common">Root endophyte fungus</name>
    <name type="synonym">Piriformospora indica</name>
    <dbReference type="NCBI Taxonomy" id="1109443"/>
    <lineage>
        <taxon>Eukaryota</taxon>
        <taxon>Fungi</taxon>
        <taxon>Dikarya</taxon>
        <taxon>Basidiomycota</taxon>
        <taxon>Agaricomycotina</taxon>
        <taxon>Agaricomycetes</taxon>
        <taxon>Sebacinales</taxon>
        <taxon>Serendipitaceae</taxon>
        <taxon>Serendipita</taxon>
    </lineage>
</organism>
<keyword evidence="4" id="KW-1185">Reference proteome</keyword>
<accession>G4TBW2</accession>
<evidence type="ECO:0000313" key="4">
    <source>
        <dbReference type="Proteomes" id="UP000007148"/>
    </source>
</evidence>
<feature type="domain" description="Calcineurin-like phosphoesterase" evidence="2">
    <location>
        <begin position="60"/>
        <end position="320"/>
    </location>
</feature>
<dbReference type="HOGENOM" id="CLU_042543_3_0_1"/>
<evidence type="ECO:0000256" key="1">
    <source>
        <dbReference type="SAM" id="SignalP"/>
    </source>
</evidence>
<gene>
    <name evidence="3" type="ORF">PIIN_02661</name>
</gene>
<dbReference type="FunCoup" id="G4TBW2">
    <property type="interactions" value="4"/>
</dbReference>
<sequence>MPTHYRRYLVFLFVAFLIYFLLSDNTEDEHVLSSRRAEEVVFDPEPVERPVKEHPSYQKTIVAIGDLHGDLKNALKVLKMTNVIDESNNWSGKIDILVQTGDIIVDRGDDTIPIFHLMDTLRAQARERGGIVLSNLGNHEWMNAIGDWRYVYQTEIKTFGGVAERQAALSSTGWLGRTWAHNYTVTTRLPLHPHLGPPNTDYDPKTRPTSDPLAQAALSFVHGGLAPDFPYLSPYPSSINNLGSSLLRKLQTRVQPPPHPPNPYPGLPQDATVAEQYLYSGDGPLWYRGWALEDEAAACSKVDDVLQRTGTRRLIMGHTPTFTNIVSRCGGKVIIIDTGISHAYGGVLSGLSITYSLYPLDGDAKRKQDQRWLETEKVAAVYTDFSKILVEETREMVGDYGAS</sequence>
<comment type="caution">
    <text evidence="3">The sequence shown here is derived from an EMBL/GenBank/DDBJ whole genome shotgun (WGS) entry which is preliminary data.</text>
</comment>
<dbReference type="InterPro" id="IPR004843">
    <property type="entry name" value="Calcineurin-like_PHP"/>
</dbReference>
<dbReference type="STRING" id="1109443.G4TBW2"/>
<proteinExistence type="predicted"/>
<evidence type="ECO:0000259" key="2">
    <source>
        <dbReference type="Pfam" id="PF00149"/>
    </source>
</evidence>
<name>G4TBW2_SERID</name>
<dbReference type="eggNOG" id="KOG0374">
    <property type="taxonomic scope" value="Eukaryota"/>
</dbReference>
<keyword evidence="1" id="KW-0732">Signal</keyword>
<dbReference type="PANTHER" id="PTHR46546:SF4">
    <property type="entry name" value="SHEWANELLA-LIKE PROTEIN PHOSPHATASE 1"/>
    <property type="match status" value="1"/>
</dbReference>
<dbReference type="Gene3D" id="3.60.21.10">
    <property type="match status" value="1"/>
</dbReference>
<dbReference type="InParanoid" id="G4TBW2"/>
<dbReference type="EMBL" id="CAFZ01000040">
    <property type="protein sequence ID" value="CCA68799.1"/>
    <property type="molecule type" value="Genomic_DNA"/>
</dbReference>
<dbReference type="Proteomes" id="UP000007148">
    <property type="component" value="Unassembled WGS sequence"/>
</dbReference>